<dbReference type="Gene3D" id="3.10.129.10">
    <property type="entry name" value="Hotdog Thioesterase"/>
    <property type="match status" value="1"/>
</dbReference>
<name>A0ABV7GXS5_9RHOB</name>
<evidence type="ECO:0000259" key="1">
    <source>
        <dbReference type="Pfam" id="PF01575"/>
    </source>
</evidence>
<dbReference type="InterPro" id="IPR029069">
    <property type="entry name" value="HotDog_dom_sf"/>
</dbReference>
<proteinExistence type="predicted"/>
<dbReference type="Proteomes" id="UP001595632">
    <property type="component" value="Unassembled WGS sequence"/>
</dbReference>
<accession>A0ABV7GXS5</accession>
<dbReference type="PANTHER" id="PTHR42993">
    <property type="entry name" value="MAOC-LIKE DEHYDRATASE DOMAIN-CONTAINING PROTEIN"/>
    <property type="match status" value="1"/>
</dbReference>
<dbReference type="PANTHER" id="PTHR42993:SF1">
    <property type="entry name" value="MAOC-LIKE DEHYDRATASE DOMAIN-CONTAINING PROTEIN"/>
    <property type="match status" value="1"/>
</dbReference>
<comment type="caution">
    <text evidence="2">The sequence shown here is derived from an EMBL/GenBank/DDBJ whole genome shotgun (WGS) entry which is preliminary data.</text>
</comment>
<dbReference type="Pfam" id="PF01575">
    <property type="entry name" value="MaoC_dehydratas"/>
    <property type="match status" value="1"/>
</dbReference>
<reference evidence="3" key="1">
    <citation type="journal article" date="2019" name="Int. J. Syst. Evol. Microbiol.">
        <title>The Global Catalogue of Microorganisms (GCM) 10K type strain sequencing project: providing services to taxonomists for standard genome sequencing and annotation.</title>
        <authorList>
            <consortium name="The Broad Institute Genomics Platform"/>
            <consortium name="The Broad Institute Genome Sequencing Center for Infectious Disease"/>
            <person name="Wu L."/>
            <person name="Ma J."/>
        </authorList>
    </citation>
    <scope>NUCLEOTIDE SEQUENCE [LARGE SCALE GENOMIC DNA]</scope>
    <source>
        <strain evidence="3">KCTC 52366</strain>
    </source>
</reference>
<evidence type="ECO:0000313" key="3">
    <source>
        <dbReference type="Proteomes" id="UP001595632"/>
    </source>
</evidence>
<dbReference type="SUPFAM" id="SSF54637">
    <property type="entry name" value="Thioesterase/thiol ester dehydrase-isomerase"/>
    <property type="match status" value="1"/>
</dbReference>
<evidence type="ECO:0000313" key="2">
    <source>
        <dbReference type="EMBL" id="MFC3145066.1"/>
    </source>
</evidence>
<keyword evidence="3" id="KW-1185">Reference proteome</keyword>
<dbReference type="EMBL" id="JBHRTB010000010">
    <property type="protein sequence ID" value="MFC3145066.1"/>
    <property type="molecule type" value="Genomic_DNA"/>
</dbReference>
<dbReference type="InterPro" id="IPR002539">
    <property type="entry name" value="MaoC-like_dom"/>
</dbReference>
<dbReference type="InterPro" id="IPR039375">
    <property type="entry name" value="NodN-like"/>
</dbReference>
<dbReference type="RefSeq" id="WP_275634267.1">
    <property type="nucleotide sequence ID" value="NZ_JARGYD010000008.1"/>
</dbReference>
<gene>
    <name evidence="2" type="ORF">ACFOGP_20265</name>
</gene>
<protein>
    <submittedName>
        <fullName evidence="2">MaoC family dehydratase</fullName>
    </submittedName>
</protein>
<organism evidence="2 3">
    <name type="scientific">Psychromarinibacter halotolerans</name>
    <dbReference type="NCBI Taxonomy" id="1775175"/>
    <lineage>
        <taxon>Bacteria</taxon>
        <taxon>Pseudomonadati</taxon>
        <taxon>Pseudomonadota</taxon>
        <taxon>Alphaproteobacteria</taxon>
        <taxon>Rhodobacterales</taxon>
        <taxon>Paracoccaceae</taxon>
        <taxon>Psychromarinibacter</taxon>
    </lineage>
</organism>
<sequence length="161" mass="17587">MEEHRTGTLTLDEWRALVGQRAGTSAWHEVSQQTIDAFGTLTGDDQWIHTDPVRAAEGPFGGPIAHGFLTLSLLAPMSLEALPGLTGAGMGVNYGFDRLRFLSPVPAGARIRAHFDVTSVEETRPGEVTFALAVTVEIEGQDRPALAADWINRRYMDKRTQ</sequence>
<feature type="domain" description="MaoC-like" evidence="1">
    <location>
        <begin position="18"/>
        <end position="128"/>
    </location>
</feature>
<dbReference type="CDD" id="cd03450">
    <property type="entry name" value="NodN"/>
    <property type="match status" value="1"/>
</dbReference>